<evidence type="ECO:0000313" key="3">
    <source>
        <dbReference type="EMBL" id="MBD9361540.1"/>
    </source>
</evidence>
<keyword evidence="1" id="KW-0175">Coiled coil</keyword>
<dbReference type="Proteomes" id="UP000641152">
    <property type="component" value="Unassembled WGS sequence"/>
</dbReference>
<keyword evidence="4" id="KW-1185">Reference proteome</keyword>
<organism evidence="3 4">
    <name type="scientific">Methylomonas fluvii</name>
    <dbReference type="NCBI Taxonomy" id="1854564"/>
    <lineage>
        <taxon>Bacteria</taxon>
        <taxon>Pseudomonadati</taxon>
        <taxon>Pseudomonadota</taxon>
        <taxon>Gammaproteobacteria</taxon>
        <taxon>Methylococcales</taxon>
        <taxon>Methylococcaceae</taxon>
        <taxon>Methylomonas</taxon>
    </lineage>
</organism>
<gene>
    <name evidence="3" type="ORF">EBB_13580</name>
</gene>
<dbReference type="RefSeq" id="WP_192394348.1">
    <property type="nucleotide sequence ID" value="NZ_CAJHIU010000002.1"/>
</dbReference>
<feature type="coiled-coil region" evidence="1">
    <location>
        <begin position="43"/>
        <end position="70"/>
    </location>
</feature>
<comment type="caution">
    <text evidence="3">The sequence shown here is derived from an EMBL/GenBank/DDBJ whole genome shotgun (WGS) entry which is preliminary data.</text>
</comment>
<reference evidence="3 4" key="1">
    <citation type="submission" date="2020-09" db="EMBL/GenBank/DDBJ databases">
        <title>Methylomonas albis sp. nov. and Methylomonas fluvii sp. nov.: Two cold-adapted methanotrophs from the River Elbe and an amended description of Methylovulum psychrotolerans strain Eb1.</title>
        <authorList>
            <person name="Bussmann I.K."/>
            <person name="Klings K.-W."/>
            <person name="Warnstedt J."/>
            <person name="Hoppert M."/>
            <person name="Saborowski A."/>
            <person name="Horn F."/>
            <person name="Liebner S."/>
        </authorList>
    </citation>
    <scope>NUCLEOTIDE SEQUENCE [LARGE SCALE GENOMIC DNA]</scope>
    <source>
        <strain evidence="3 4">EbB</strain>
    </source>
</reference>
<sequence length="105" mass="12077">MLSKSRKKSRLDPPMVVPAEQAANVFPSARYFQIHFEYLQEQLQLILRNQEVLQQQILQLENQLSRSTQDIRLNSKTLSPLDRLTANRNATKDSDTPNLNLTGGR</sequence>
<feature type="region of interest" description="Disordered" evidence="2">
    <location>
        <begin position="82"/>
        <end position="105"/>
    </location>
</feature>
<evidence type="ECO:0000256" key="1">
    <source>
        <dbReference type="SAM" id="Coils"/>
    </source>
</evidence>
<accession>A0ABR9DF03</accession>
<proteinExistence type="predicted"/>
<feature type="compositionally biased region" description="Polar residues" evidence="2">
    <location>
        <begin position="96"/>
        <end position="105"/>
    </location>
</feature>
<dbReference type="EMBL" id="JACXST010000002">
    <property type="protein sequence ID" value="MBD9361540.1"/>
    <property type="molecule type" value="Genomic_DNA"/>
</dbReference>
<name>A0ABR9DF03_9GAMM</name>
<evidence type="ECO:0000256" key="2">
    <source>
        <dbReference type="SAM" id="MobiDB-lite"/>
    </source>
</evidence>
<evidence type="ECO:0000313" key="4">
    <source>
        <dbReference type="Proteomes" id="UP000641152"/>
    </source>
</evidence>
<protein>
    <submittedName>
        <fullName evidence="3">Uncharacterized protein</fullName>
    </submittedName>
</protein>